<name>A0A1T5ADQ6_9SPHI</name>
<keyword evidence="4 7" id="KW-0479">Metal-binding</keyword>
<dbReference type="SUPFAM" id="SSF56655">
    <property type="entry name" value="Carbohydrate phosphatase"/>
    <property type="match status" value="1"/>
</dbReference>
<evidence type="ECO:0000256" key="4">
    <source>
        <dbReference type="ARBA" id="ARBA00022723"/>
    </source>
</evidence>
<gene>
    <name evidence="9" type="ORF">SAMN05661099_0605</name>
</gene>
<dbReference type="OrthoDB" id="9772456at2"/>
<comment type="catalytic activity">
    <reaction evidence="1 8">
        <text>a myo-inositol phosphate + H2O = myo-inositol + phosphate</text>
        <dbReference type="Rhea" id="RHEA:24056"/>
        <dbReference type="ChEBI" id="CHEBI:15377"/>
        <dbReference type="ChEBI" id="CHEBI:17268"/>
        <dbReference type="ChEBI" id="CHEBI:43474"/>
        <dbReference type="ChEBI" id="CHEBI:84139"/>
        <dbReference type="EC" id="3.1.3.25"/>
    </reaction>
</comment>
<dbReference type="GO" id="GO:0007165">
    <property type="term" value="P:signal transduction"/>
    <property type="evidence" value="ECO:0007669"/>
    <property type="project" value="TreeGrafter"/>
</dbReference>
<comment type="similarity">
    <text evidence="3 8">Belongs to the inositol monophosphatase superfamily.</text>
</comment>
<evidence type="ECO:0000313" key="9">
    <source>
        <dbReference type="EMBL" id="SKB33035.1"/>
    </source>
</evidence>
<dbReference type="PANTHER" id="PTHR20854:SF4">
    <property type="entry name" value="INOSITOL-1-MONOPHOSPHATASE-RELATED"/>
    <property type="match status" value="1"/>
</dbReference>
<dbReference type="GO" id="GO:0046854">
    <property type="term" value="P:phosphatidylinositol phosphate biosynthetic process"/>
    <property type="evidence" value="ECO:0007669"/>
    <property type="project" value="InterPro"/>
</dbReference>
<dbReference type="CDD" id="cd01639">
    <property type="entry name" value="IMPase"/>
    <property type="match status" value="1"/>
</dbReference>
<dbReference type="AlphaFoldDB" id="A0A1T5ADQ6"/>
<dbReference type="FunFam" id="3.30.540.10:FF:000003">
    <property type="entry name" value="Inositol-1-monophosphatase"/>
    <property type="match status" value="1"/>
</dbReference>
<dbReference type="Gene3D" id="3.30.540.10">
    <property type="entry name" value="Fructose-1,6-Bisphosphatase, subunit A, domain 1"/>
    <property type="match status" value="1"/>
</dbReference>
<evidence type="ECO:0000256" key="1">
    <source>
        <dbReference type="ARBA" id="ARBA00001033"/>
    </source>
</evidence>
<dbReference type="Proteomes" id="UP000189981">
    <property type="component" value="Unassembled WGS sequence"/>
</dbReference>
<reference evidence="10" key="1">
    <citation type="submission" date="2017-02" db="EMBL/GenBank/DDBJ databases">
        <authorList>
            <person name="Varghese N."/>
            <person name="Submissions S."/>
        </authorList>
    </citation>
    <scope>NUCLEOTIDE SEQUENCE [LARGE SCALE GENOMIC DNA]</scope>
    <source>
        <strain evidence="10">DSM 22385</strain>
    </source>
</reference>
<feature type="binding site" evidence="7">
    <location>
        <position position="213"/>
    </location>
    <ligand>
        <name>Mg(2+)</name>
        <dbReference type="ChEBI" id="CHEBI:18420"/>
        <label>1</label>
        <note>catalytic</note>
    </ligand>
</feature>
<dbReference type="Pfam" id="PF00459">
    <property type="entry name" value="Inositol_P"/>
    <property type="match status" value="1"/>
</dbReference>
<feature type="binding site" evidence="7">
    <location>
        <position position="87"/>
    </location>
    <ligand>
        <name>Mg(2+)</name>
        <dbReference type="ChEBI" id="CHEBI:18420"/>
        <label>1</label>
        <note>catalytic</note>
    </ligand>
</feature>
<protein>
    <recommendedName>
        <fullName evidence="8">Inositol-1-monophosphatase</fullName>
        <ecNumber evidence="8">3.1.3.25</ecNumber>
    </recommendedName>
</protein>
<dbReference type="InterPro" id="IPR000760">
    <property type="entry name" value="Inositol_monophosphatase-like"/>
</dbReference>
<dbReference type="InterPro" id="IPR022337">
    <property type="entry name" value="Inositol_monophosphatase_SuhB"/>
</dbReference>
<dbReference type="GO" id="GO:0008934">
    <property type="term" value="F:inositol monophosphate 1-phosphatase activity"/>
    <property type="evidence" value="ECO:0007669"/>
    <property type="project" value="InterPro"/>
</dbReference>
<evidence type="ECO:0000256" key="3">
    <source>
        <dbReference type="ARBA" id="ARBA00009759"/>
    </source>
</evidence>
<dbReference type="PROSITE" id="PS00629">
    <property type="entry name" value="IMP_1"/>
    <property type="match status" value="1"/>
</dbReference>
<dbReference type="InterPro" id="IPR033942">
    <property type="entry name" value="IMPase"/>
</dbReference>
<comment type="cofactor">
    <cofactor evidence="2 7 8">
        <name>Mg(2+)</name>
        <dbReference type="ChEBI" id="CHEBI:18420"/>
    </cofactor>
</comment>
<dbReference type="PROSITE" id="PS00630">
    <property type="entry name" value="IMP_2"/>
    <property type="match status" value="1"/>
</dbReference>
<proteinExistence type="inferred from homology"/>
<evidence type="ECO:0000256" key="7">
    <source>
        <dbReference type="PIRSR" id="PIRSR600760-2"/>
    </source>
</evidence>
<dbReference type="Gene3D" id="3.40.190.80">
    <property type="match status" value="1"/>
</dbReference>
<dbReference type="InterPro" id="IPR020550">
    <property type="entry name" value="Inositol_monophosphatase_CS"/>
</dbReference>
<dbReference type="FunFam" id="3.40.190.80:FF:000020">
    <property type="entry name" value="Fructose-1,6-bisphosphatase/inositol-1-monophosphatase"/>
    <property type="match status" value="1"/>
</dbReference>
<feature type="binding site" evidence="7">
    <location>
        <position position="85"/>
    </location>
    <ligand>
        <name>Mg(2+)</name>
        <dbReference type="ChEBI" id="CHEBI:18420"/>
        <label>1</label>
        <note>catalytic</note>
    </ligand>
</feature>
<dbReference type="GO" id="GO:0006020">
    <property type="term" value="P:inositol metabolic process"/>
    <property type="evidence" value="ECO:0007669"/>
    <property type="project" value="TreeGrafter"/>
</dbReference>
<dbReference type="EC" id="3.1.3.25" evidence="8"/>
<keyword evidence="5 8" id="KW-0378">Hydrolase</keyword>
<evidence type="ECO:0000256" key="6">
    <source>
        <dbReference type="ARBA" id="ARBA00022842"/>
    </source>
</evidence>
<dbReference type="PANTHER" id="PTHR20854">
    <property type="entry name" value="INOSITOL MONOPHOSPHATASE"/>
    <property type="match status" value="1"/>
</dbReference>
<evidence type="ECO:0000256" key="5">
    <source>
        <dbReference type="ARBA" id="ARBA00022801"/>
    </source>
</evidence>
<keyword evidence="6 7" id="KW-0460">Magnesium</keyword>
<dbReference type="RefSeq" id="WP_079701169.1">
    <property type="nucleotide sequence ID" value="NZ_FUYR01000001.1"/>
</dbReference>
<dbReference type="InterPro" id="IPR020583">
    <property type="entry name" value="Inositol_monoP_metal-BS"/>
</dbReference>
<keyword evidence="10" id="KW-1185">Reference proteome</keyword>
<accession>A0A1T5ADQ6</accession>
<sequence length="263" mass="29554">MDLQALTKEVICLTKVVGEFIRGESKIFDRERIEYKGLHDMVSYVDKTAERDLVKGLTSILPEAGFITEEETSTVLSESYNWIIDPLDGTTNFIHGIPSFCISIALQYKAELVLGVVYEINRDECFSAWQNGGAYLNGMRISVSNAPAVENTLLATGFPFYEFSKMEKYLRVLRTLMQKCHGLRRIGSAALDLAYVACGRFDGYFEYNLNSYDIAAGMVLVREAGGQTFDFNGGNDCFERREIVATNGRISSELLESIKKEFN</sequence>
<evidence type="ECO:0000256" key="2">
    <source>
        <dbReference type="ARBA" id="ARBA00001946"/>
    </source>
</evidence>
<feature type="binding site" evidence="7">
    <location>
        <position position="88"/>
    </location>
    <ligand>
        <name>Mg(2+)</name>
        <dbReference type="ChEBI" id="CHEBI:18420"/>
        <label>1</label>
        <note>catalytic</note>
    </ligand>
</feature>
<evidence type="ECO:0000313" key="10">
    <source>
        <dbReference type="Proteomes" id="UP000189981"/>
    </source>
</evidence>
<dbReference type="PRINTS" id="PR00377">
    <property type="entry name" value="IMPHPHTASES"/>
</dbReference>
<feature type="binding site" evidence="7">
    <location>
        <position position="69"/>
    </location>
    <ligand>
        <name>Mg(2+)</name>
        <dbReference type="ChEBI" id="CHEBI:18420"/>
        <label>1</label>
        <note>catalytic</note>
    </ligand>
</feature>
<evidence type="ECO:0000256" key="8">
    <source>
        <dbReference type="RuleBase" id="RU364068"/>
    </source>
</evidence>
<dbReference type="EMBL" id="FUYR01000001">
    <property type="protein sequence ID" value="SKB33035.1"/>
    <property type="molecule type" value="Genomic_DNA"/>
</dbReference>
<dbReference type="STRING" id="572036.SAMN05661099_0605"/>
<dbReference type="PRINTS" id="PR01959">
    <property type="entry name" value="SBIMPHPHTASE"/>
</dbReference>
<dbReference type="GO" id="GO:0046872">
    <property type="term" value="F:metal ion binding"/>
    <property type="evidence" value="ECO:0007669"/>
    <property type="project" value="UniProtKB-KW"/>
</dbReference>
<organism evidence="9 10">
    <name type="scientific">Daejeonella lutea</name>
    <dbReference type="NCBI Taxonomy" id="572036"/>
    <lineage>
        <taxon>Bacteria</taxon>
        <taxon>Pseudomonadati</taxon>
        <taxon>Bacteroidota</taxon>
        <taxon>Sphingobacteriia</taxon>
        <taxon>Sphingobacteriales</taxon>
        <taxon>Sphingobacteriaceae</taxon>
        <taxon>Daejeonella</taxon>
    </lineage>
</organism>